<sequence length="151" mass="17192">MDLMIQVLGLAPETNRLDLINFFSYCGSIISIDDIQFQKYGEDSQLAFITFRQPYAQKTAVLLDGAKILGHHVRIVPFKYRVLKTLSIEDENETLNRTKELHEMRCPEKGKELASVAVKQAVGNVKHAIALYLSHLLGRQNHKFRFTGSDD</sequence>
<feature type="domain" description="RRM" evidence="2">
    <location>
        <begin position="3"/>
        <end position="75"/>
    </location>
</feature>
<dbReference type="Proteomes" id="UP000825729">
    <property type="component" value="Unassembled WGS sequence"/>
</dbReference>
<evidence type="ECO:0000313" key="3">
    <source>
        <dbReference type="EMBL" id="KAG9447331.1"/>
    </source>
</evidence>
<protein>
    <recommendedName>
        <fullName evidence="2">RRM domain-containing protein</fullName>
    </recommendedName>
</protein>
<reference evidence="3 4" key="1">
    <citation type="submission" date="2021-07" db="EMBL/GenBank/DDBJ databases">
        <title>The Aristolochia fimbriata genome: insights into angiosperm evolution, floral development and chemical biosynthesis.</title>
        <authorList>
            <person name="Jiao Y."/>
        </authorList>
    </citation>
    <scope>NUCLEOTIDE SEQUENCE [LARGE SCALE GENOMIC DNA]</scope>
    <source>
        <strain evidence="3">IBCAS-2021</strain>
        <tissue evidence="3">Leaf</tissue>
    </source>
</reference>
<dbReference type="SMART" id="SM00360">
    <property type="entry name" value="RRM"/>
    <property type="match status" value="1"/>
</dbReference>
<dbReference type="PANTHER" id="PTHR32343">
    <property type="entry name" value="SERINE/ARGININE-RICH SPLICING FACTOR"/>
    <property type="match status" value="1"/>
</dbReference>
<dbReference type="PANTHER" id="PTHR32343:SF44">
    <property type="entry name" value="PROTEIN VIP1-LIKE"/>
    <property type="match status" value="1"/>
</dbReference>
<organism evidence="3 4">
    <name type="scientific">Aristolochia fimbriata</name>
    <name type="common">White veined hardy Dutchman's pipe vine</name>
    <dbReference type="NCBI Taxonomy" id="158543"/>
    <lineage>
        <taxon>Eukaryota</taxon>
        <taxon>Viridiplantae</taxon>
        <taxon>Streptophyta</taxon>
        <taxon>Embryophyta</taxon>
        <taxon>Tracheophyta</taxon>
        <taxon>Spermatophyta</taxon>
        <taxon>Magnoliopsida</taxon>
        <taxon>Magnoliidae</taxon>
        <taxon>Piperales</taxon>
        <taxon>Aristolochiaceae</taxon>
        <taxon>Aristolochia</taxon>
    </lineage>
</organism>
<dbReference type="InterPro" id="IPR035979">
    <property type="entry name" value="RBD_domain_sf"/>
</dbReference>
<accession>A0AAV7EHY6</accession>
<dbReference type="GO" id="GO:0003723">
    <property type="term" value="F:RNA binding"/>
    <property type="evidence" value="ECO:0007669"/>
    <property type="project" value="UniProtKB-UniRule"/>
</dbReference>
<dbReference type="InterPro" id="IPR012677">
    <property type="entry name" value="Nucleotide-bd_a/b_plait_sf"/>
</dbReference>
<name>A0AAV7EHY6_ARIFI</name>
<proteinExistence type="predicted"/>
<dbReference type="EMBL" id="JAINDJ010000005">
    <property type="protein sequence ID" value="KAG9447331.1"/>
    <property type="molecule type" value="Genomic_DNA"/>
</dbReference>
<keyword evidence="4" id="KW-1185">Reference proteome</keyword>
<dbReference type="AlphaFoldDB" id="A0AAV7EHY6"/>
<keyword evidence="1" id="KW-0694">RNA-binding</keyword>
<evidence type="ECO:0000313" key="4">
    <source>
        <dbReference type="Proteomes" id="UP000825729"/>
    </source>
</evidence>
<dbReference type="Pfam" id="PF00076">
    <property type="entry name" value="RRM_1"/>
    <property type="match status" value="1"/>
</dbReference>
<dbReference type="SUPFAM" id="SSF54928">
    <property type="entry name" value="RNA-binding domain, RBD"/>
    <property type="match status" value="1"/>
</dbReference>
<dbReference type="PROSITE" id="PS50102">
    <property type="entry name" value="RRM"/>
    <property type="match status" value="1"/>
</dbReference>
<evidence type="ECO:0000256" key="1">
    <source>
        <dbReference type="PROSITE-ProRule" id="PRU00176"/>
    </source>
</evidence>
<dbReference type="Gene3D" id="3.30.70.330">
    <property type="match status" value="1"/>
</dbReference>
<comment type="caution">
    <text evidence="3">The sequence shown here is derived from an EMBL/GenBank/DDBJ whole genome shotgun (WGS) entry which is preliminary data.</text>
</comment>
<evidence type="ECO:0000259" key="2">
    <source>
        <dbReference type="PROSITE" id="PS50102"/>
    </source>
</evidence>
<dbReference type="InterPro" id="IPR000504">
    <property type="entry name" value="RRM_dom"/>
</dbReference>
<gene>
    <name evidence="3" type="ORF">H6P81_013459</name>
</gene>